<dbReference type="eggNOG" id="COG3031">
    <property type="taxonomic scope" value="Bacteria"/>
</dbReference>
<dbReference type="EMBL" id="ASRX01000053">
    <property type="protein sequence ID" value="EYF02905.1"/>
    <property type="molecule type" value="Genomic_DNA"/>
</dbReference>
<evidence type="ECO:0000313" key="4">
    <source>
        <dbReference type="Proteomes" id="UP000019678"/>
    </source>
</evidence>
<dbReference type="AlphaFoldDB" id="A0A017T227"/>
<name>A0A017T227_9BACT</name>
<feature type="domain" description="PDZ" evidence="2">
    <location>
        <begin position="269"/>
        <end position="316"/>
    </location>
</feature>
<dbReference type="NCBIfam" id="NF041515">
    <property type="entry name" value="GspC_delta"/>
    <property type="match status" value="1"/>
</dbReference>
<dbReference type="PROSITE" id="PS50106">
    <property type="entry name" value="PDZ"/>
    <property type="match status" value="1"/>
</dbReference>
<protein>
    <submittedName>
        <fullName evidence="3">General secretion pathway protein C</fullName>
    </submittedName>
</protein>
<dbReference type="STRING" id="1192034.CAP_6328"/>
<accession>A0A017T227</accession>
<organism evidence="3 4">
    <name type="scientific">Chondromyces apiculatus DSM 436</name>
    <dbReference type="NCBI Taxonomy" id="1192034"/>
    <lineage>
        <taxon>Bacteria</taxon>
        <taxon>Pseudomonadati</taxon>
        <taxon>Myxococcota</taxon>
        <taxon>Polyangia</taxon>
        <taxon>Polyangiales</taxon>
        <taxon>Polyangiaceae</taxon>
        <taxon>Chondromyces</taxon>
    </lineage>
</organism>
<proteinExistence type="predicted"/>
<feature type="region of interest" description="Disordered" evidence="1">
    <location>
        <begin position="107"/>
        <end position="129"/>
    </location>
</feature>
<gene>
    <name evidence="3" type="ORF">CAP_6328</name>
</gene>
<dbReference type="SMART" id="SM00228">
    <property type="entry name" value="PDZ"/>
    <property type="match status" value="1"/>
</dbReference>
<feature type="region of interest" description="Disordered" evidence="1">
    <location>
        <begin position="208"/>
        <end position="231"/>
    </location>
</feature>
<evidence type="ECO:0000259" key="2">
    <source>
        <dbReference type="PROSITE" id="PS50106"/>
    </source>
</evidence>
<reference evidence="3 4" key="1">
    <citation type="submission" date="2013-05" db="EMBL/GenBank/DDBJ databases">
        <title>Genome assembly of Chondromyces apiculatus DSM 436.</title>
        <authorList>
            <person name="Sharma G."/>
            <person name="Khatri I."/>
            <person name="Kaur C."/>
            <person name="Mayilraj S."/>
            <person name="Subramanian S."/>
        </authorList>
    </citation>
    <scope>NUCLEOTIDE SEQUENCE [LARGE SCALE GENOMIC DNA]</scope>
    <source>
        <strain evidence="3 4">DSM 436</strain>
    </source>
</reference>
<sequence length="351" mass="36314">MAQPLLDPTHGQPMTVHGHRGAMHADLALKRAFLPAVLLLIATAAHLQAKGIAALVASALDDARHGLAPPWRRVPPVALASALTSTRTNSTDHHATTAAAILARNPFDSVTGPLDGTRPPPAPDSPDSVPTCASTRLLLVAASDDTRWSFAAIASGETTRGGSSNAVLRRTGDTVGDHVVAAIGPDRIWLEASGTRCEVKLGAPAIVSGTREPSAREPPQPSTARGGPGNASALLERLRERIRPLGEDSFEIDRSAIAMLLEQPALIGGVRPSPAPQDGGAGGLRLTGIRPGSPLAAIGLKSGDHLLQVNGADVRDPRAVLALHAQLGSTSLLTATLSRDGRPRTVTLHVR</sequence>
<evidence type="ECO:0000313" key="3">
    <source>
        <dbReference type="EMBL" id="EYF02905.1"/>
    </source>
</evidence>
<dbReference type="SUPFAM" id="SSF50156">
    <property type="entry name" value="PDZ domain-like"/>
    <property type="match status" value="1"/>
</dbReference>
<evidence type="ECO:0000256" key="1">
    <source>
        <dbReference type="SAM" id="MobiDB-lite"/>
    </source>
</evidence>
<comment type="caution">
    <text evidence="3">The sequence shown here is derived from an EMBL/GenBank/DDBJ whole genome shotgun (WGS) entry which is preliminary data.</text>
</comment>
<dbReference type="Gene3D" id="2.30.42.10">
    <property type="match status" value="1"/>
</dbReference>
<dbReference type="InterPro" id="IPR036034">
    <property type="entry name" value="PDZ_sf"/>
</dbReference>
<dbReference type="Proteomes" id="UP000019678">
    <property type="component" value="Unassembled WGS sequence"/>
</dbReference>
<keyword evidence="4" id="KW-1185">Reference proteome</keyword>
<dbReference type="InterPro" id="IPR001478">
    <property type="entry name" value="PDZ"/>
</dbReference>